<dbReference type="EMBL" id="HG937516">
    <property type="protein sequence ID" value="CDN40564.1"/>
    <property type="molecule type" value="Genomic_DNA"/>
</dbReference>
<dbReference type="SUPFAM" id="SSF52540">
    <property type="entry name" value="P-loop containing nucleoside triphosphate hydrolases"/>
    <property type="match status" value="1"/>
</dbReference>
<dbReference type="GO" id="GO:0003677">
    <property type="term" value="F:DNA binding"/>
    <property type="evidence" value="ECO:0007669"/>
    <property type="project" value="InterPro"/>
</dbReference>
<dbReference type="GO" id="GO:0005524">
    <property type="term" value="F:ATP binding"/>
    <property type="evidence" value="ECO:0007669"/>
    <property type="project" value="InterPro"/>
</dbReference>
<dbReference type="REBASE" id="86153">
    <property type="entry name" value="MamA39ORF4450P"/>
</dbReference>
<dbReference type="GO" id="GO:0032259">
    <property type="term" value="P:methylation"/>
    <property type="evidence" value="ECO:0007669"/>
    <property type="project" value="InterPro"/>
</dbReference>
<dbReference type="GO" id="GO:0016787">
    <property type="term" value="F:hydrolase activity"/>
    <property type="evidence" value="ECO:0007669"/>
    <property type="project" value="InterPro"/>
</dbReference>
<protein>
    <recommendedName>
        <fullName evidence="1">Helicase ATP-binding domain-containing protein</fullName>
    </recommendedName>
</protein>
<dbReference type="InterPro" id="IPR014001">
    <property type="entry name" value="Helicase_ATP-bd"/>
</dbReference>
<dbReference type="SMART" id="SM00974">
    <property type="entry name" value="T5orf172"/>
    <property type="match status" value="1"/>
</dbReference>
<dbReference type="InterPro" id="IPR027417">
    <property type="entry name" value="P-loop_NTPase"/>
</dbReference>
<dbReference type="SMART" id="SM00487">
    <property type="entry name" value="DEXDc"/>
    <property type="match status" value="1"/>
</dbReference>
<evidence type="ECO:0000313" key="3">
    <source>
        <dbReference type="Proteomes" id="UP000261764"/>
    </source>
</evidence>
<accession>A0A292IHZ4</accession>
<dbReference type="GO" id="GO:0006304">
    <property type="term" value="P:DNA modification"/>
    <property type="evidence" value="ECO:0007669"/>
    <property type="project" value="InterPro"/>
</dbReference>
<sequence>MMEKNSKPKVKTYCEKRPKIYAYVRPDDPTFNGHIKVGETTDDVDKRIKDQTQTAGVIFKKLFEKYAQKSNGTWFSDHELHRFFEINNIKRSKETINIKAREWFDFTGRIDDCEKLTDQFIRTDYDLAQSSDNKSDYILRSEQQAAVTVTKQYYDCKKEPKEFLWNAKPRFGKTLTTYDFIRQIQAINVLILSNRPTISDQWLQDFKKFIEWRKEGYSFVSSAIDNAVKYEEFVGYKNSYPERIIKLIFFASLQDLKGAIYLGGKYDKLSWMKEVDWDLIVIDESHEGVDTSKSQFALNLLKTKFTLYLSGTPYKAIASEKFRDDQIFNWSYYDEQKAKNDWDENNGPNPYAKLPKLHLFTYKMSEIINSIVSEGIKTESGAKFDYAFTLNDFFKVNKKTHKFEREADVKKFLDVLTQGQYPFSLSENFASELNHTFWLLPRVAAVKALAKLLKNHDFFKDYHVILAVGNNDDSWQENEQASEAIFKKSEKSLDKVKKVIQRYEKTITLSVCQLTTGVTVPEWTGVFMLRNINSPSFYFQAAFRVQNPHEIAKEQAIYWKENAYIFDFAPDRTLSLYDQFANGLTLIDYQNSEHENLLSAQKNENIKKMLNFFPVIAQDTDGSLRELNLEEVLIIPNQARAEDIVKSKFLSNFLFAHMKIFRQTNRFQTIIEKLQSTKKQKNPQTSSLVNDTNVDTIIISESNVFGNPILGERKTTEEILHECNSGFNSKTLANELYLNYEPELNAVIKKLGNLSKNEVKKVKNEFKEKIISELKVLEDACQTDISKYNDLKDKELKYLLTESEQNELDELKKQIHERYTQILDFEIPDAFEKSINDLHNAREKQDKRQKEDKLRNHLRSFTRTIPIYLMIFGDEKITLNNYETYADDATFEKISGISKDDFLILKNGDKDEHGETRGVFHATNVNASFQHFLNLKKDLANYFDSKATDDIFNYIPNQKTNQIFTPKAVVKEMVDQLAANNPDLFTNKNHKFLDIYCKSGLYLGEIIKRLNVGLEKVIPDAQERIRWIFKNQIYGICPSDILLKLASNYLCADRKDLHSNLQVCQAYEDLKNLNDANKLALAIANLWKDLEMKFDVIIGNPPYQEEDGGPYASARPLYQYFMSAAFSFPNVKYVSLITPSRWMTGGKGLNNFRAEMLENKNLIYIYDYCDSKRIFPDNDIMGGGKLFFI</sequence>
<dbReference type="Pfam" id="PF07669">
    <property type="entry name" value="Eco57I"/>
    <property type="match status" value="1"/>
</dbReference>
<evidence type="ECO:0000313" key="2">
    <source>
        <dbReference type="EMBL" id="CDN40564.1"/>
    </source>
</evidence>
<dbReference type="Gene3D" id="3.40.50.300">
    <property type="entry name" value="P-loop containing nucleotide triphosphate hydrolases"/>
    <property type="match status" value="2"/>
</dbReference>
<proteinExistence type="predicted"/>
<dbReference type="SUPFAM" id="SSF53335">
    <property type="entry name" value="S-adenosyl-L-methionine-dependent methyltransferases"/>
    <property type="match status" value="1"/>
</dbReference>
<dbReference type="InterPro" id="IPR002052">
    <property type="entry name" value="DNA_methylase_N6_adenine_CS"/>
</dbReference>
<dbReference type="Pfam" id="PF04851">
    <property type="entry name" value="ResIII"/>
    <property type="match status" value="1"/>
</dbReference>
<dbReference type="PROSITE" id="PS00092">
    <property type="entry name" value="N6_MTASE"/>
    <property type="match status" value="1"/>
</dbReference>
<dbReference type="Gene3D" id="3.40.50.150">
    <property type="entry name" value="Vaccinia Virus protein VP39"/>
    <property type="match status" value="1"/>
</dbReference>
<dbReference type="InterPro" id="IPR029063">
    <property type="entry name" value="SAM-dependent_MTases_sf"/>
</dbReference>
<dbReference type="PROSITE" id="PS51192">
    <property type="entry name" value="HELICASE_ATP_BIND_1"/>
    <property type="match status" value="1"/>
</dbReference>
<evidence type="ECO:0000259" key="1">
    <source>
        <dbReference type="PROSITE" id="PS51192"/>
    </source>
</evidence>
<gene>
    <name evidence="2" type="ORF">MAMA39_04450</name>
</gene>
<reference evidence="2 3" key="1">
    <citation type="journal article" date="2015" name="Clin. Infect. Dis.">
        <title>Genomic Investigations unmask Mycoplasma amphoriforme, a new respiratory pathogen.</title>
        <authorList>
            <person name="Gillespie S.H."/>
            <person name="Ling C.L."/>
            <person name="Oravcova K."/>
            <person name="Pinheiro M."/>
            <person name="Wells L."/>
            <person name="Bryant J.M."/>
            <person name="McHugh T.D."/>
            <person name="Bebear C."/>
            <person name="Webster D."/>
            <person name="Harris S.R."/>
            <person name="Seth-Smith H.M."/>
            <person name="Thomson N.R."/>
        </authorList>
    </citation>
    <scope>NUCLEOTIDE SEQUENCE [LARGE SCALE GENOMIC DNA]</scope>
    <source>
        <strain evidence="2 3">A39</strain>
    </source>
</reference>
<feature type="domain" description="Helicase ATP-binding" evidence="1">
    <location>
        <begin position="154"/>
        <end position="331"/>
    </location>
</feature>
<dbReference type="GO" id="GO:0009007">
    <property type="term" value="F:site-specific DNA-methyltransferase (adenine-specific) activity"/>
    <property type="evidence" value="ECO:0007669"/>
    <property type="project" value="UniProtKB-EC"/>
</dbReference>
<dbReference type="KEGG" id="mamp:MAMA39_04450"/>
<dbReference type="AlphaFoldDB" id="A0A292IHZ4"/>
<organism evidence="2 3">
    <name type="scientific">Mycoplasma amphoriforme A39</name>
    <dbReference type="NCBI Taxonomy" id="572419"/>
    <lineage>
        <taxon>Bacteria</taxon>
        <taxon>Bacillati</taxon>
        <taxon>Mycoplasmatota</taxon>
        <taxon>Mollicutes</taxon>
        <taxon>Mycoplasmataceae</taxon>
        <taxon>Mycoplasma</taxon>
    </lineage>
</organism>
<dbReference type="Proteomes" id="UP000261764">
    <property type="component" value="Chromosome I"/>
</dbReference>
<name>A0A292IHZ4_9MOLU</name>
<dbReference type="InterPro" id="IPR018306">
    <property type="entry name" value="Phage_T5_Orf172_DNA-bd"/>
</dbReference>
<dbReference type="InterPro" id="IPR011639">
    <property type="entry name" value="MethylTrfase_TaqI-like_dom"/>
</dbReference>
<keyword evidence="3" id="KW-1185">Reference proteome</keyword>
<dbReference type="InterPro" id="IPR006935">
    <property type="entry name" value="Helicase/UvrB_N"/>
</dbReference>